<evidence type="ECO:0000256" key="1">
    <source>
        <dbReference type="ARBA" id="ARBA00004429"/>
    </source>
</evidence>
<dbReference type="PANTHER" id="PTHR43357">
    <property type="entry name" value="INNER MEMBRANE ABC TRANSPORTER PERMEASE PROTEIN YDCV"/>
    <property type="match status" value="1"/>
</dbReference>
<evidence type="ECO:0000256" key="8">
    <source>
        <dbReference type="RuleBase" id="RU363032"/>
    </source>
</evidence>
<comment type="similarity">
    <text evidence="8">Belongs to the binding-protein-dependent transport system permease family.</text>
</comment>
<feature type="transmembrane region" description="Helical" evidence="8">
    <location>
        <begin position="137"/>
        <end position="160"/>
    </location>
</feature>
<dbReference type="Proteomes" id="UP000646365">
    <property type="component" value="Unassembled WGS sequence"/>
</dbReference>
<dbReference type="AlphaFoldDB" id="A0A8J2YWZ8"/>
<sequence>MLLSPTGMGWGRSALALWTALVSAVLLLPILFVVALSFDGSRWLAFPPPTWTVRWYSQVLADPEWLAAAGHSLAIATMVMVASVLLGVPAAFAIVRGHRSGRAAIRGFLMMPMVMPVIVIGVALYAVFLRLHLTGGYLGFVLAHLVLALPFTILSVANALAGFDRAIERAAVICGASPVVAVLRVTLPSIAPGILAGALFAFLTSWDEVVVSIFMANADLQTLPVRVWAALRLDLSPAVAAVATLLLAVSLAILAGLAFIGRRRA</sequence>
<accession>A0A8J2YWZ8</accession>
<dbReference type="EMBL" id="BMJQ01000013">
    <property type="protein sequence ID" value="GGF34473.1"/>
    <property type="molecule type" value="Genomic_DNA"/>
</dbReference>
<keyword evidence="11" id="KW-1185">Reference proteome</keyword>
<keyword evidence="4" id="KW-0997">Cell inner membrane</keyword>
<feature type="domain" description="ABC transmembrane type-1" evidence="9">
    <location>
        <begin position="69"/>
        <end position="257"/>
    </location>
</feature>
<reference evidence="10" key="1">
    <citation type="journal article" date="2014" name="Int. J. Syst. Evol. Microbiol.">
        <title>Complete genome sequence of Corynebacterium casei LMG S-19264T (=DSM 44701T), isolated from a smear-ripened cheese.</title>
        <authorList>
            <consortium name="US DOE Joint Genome Institute (JGI-PGF)"/>
            <person name="Walter F."/>
            <person name="Albersmeier A."/>
            <person name="Kalinowski J."/>
            <person name="Ruckert C."/>
        </authorList>
    </citation>
    <scope>NUCLEOTIDE SEQUENCE</scope>
    <source>
        <strain evidence="10">CGMCC 1.15725</strain>
    </source>
</reference>
<evidence type="ECO:0000256" key="5">
    <source>
        <dbReference type="ARBA" id="ARBA00022692"/>
    </source>
</evidence>
<comment type="caution">
    <text evidence="10">The sequence shown here is derived from an EMBL/GenBank/DDBJ whole genome shotgun (WGS) entry which is preliminary data.</text>
</comment>
<protein>
    <submittedName>
        <fullName evidence="10">Polyamine ABC transporter permease</fullName>
    </submittedName>
</protein>
<keyword evidence="3" id="KW-1003">Cell membrane</keyword>
<keyword evidence="5 8" id="KW-0812">Transmembrane</keyword>
<feature type="transmembrane region" description="Helical" evidence="8">
    <location>
        <begin position="107"/>
        <end position="131"/>
    </location>
</feature>
<evidence type="ECO:0000256" key="3">
    <source>
        <dbReference type="ARBA" id="ARBA00022475"/>
    </source>
</evidence>
<evidence type="ECO:0000256" key="2">
    <source>
        <dbReference type="ARBA" id="ARBA00022448"/>
    </source>
</evidence>
<keyword evidence="7 8" id="KW-0472">Membrane</keyword>
<dbReference type="SUPFAM" id="SSF161098">
    <property type="entry name" value="MetI-like"/>
    <property type="match status" value="1"/>
</dbReference>
<evidence type="ECO:0000259" key="9">
    <source>
        <dbReference type="PROSITE" id="PS50928"/>
    </source>
</evidence>
<keyword evidence="2 8" id="KW-0813">Transport</keyword>
<reference evidence="10" key="2">
    <citation type="submission" date="2020-09" db="EMBL/GenBank/DDBJ databases">
        <authorList>
            <person name="Sun Q."/>
            <person name="Zhou Y."/>
        </authorList>
    </citation>
    <scope>NUCLEOTIDE SEQUENCE</scope>
    <source>
        <strain evidence="10">CGMCC 1.15725</strain>
    </source>
</reference>
<dbReference type="Gene3D" id="1.10.3720.10">
    <property type="entry name" value="MetI-like"/>
    <property type="match status" value="1"/>
</dbReference>
<evidence type="ECO:0000256" key="6">
    <source>
        <dbReference type="ARBA" id="ARBA00022989"/>
    </source>
</evidence>
<dbReference type="PANTHER" id="PTHR43357:SF4">
    <property type="entry name" value="INNER MEMBRANE ABC TRANSPORTER PERMEASE PROTEIN YDCV"/>
    <property type="match status" value="1"/>
</dbReference>
<dbReference type="CDD" id="cd06261">
    <property type="entry name" value="TM_PBP2"/>
    <property type="match status" value="1"/>
</dbReference>
<feature type="transmembrane region" description="Helical" evidence="8">
    <location>
        <begin position="238"/>
        <end position="260"/>
    </location>
</feature>
<proteinExistence type="inferred from homology"/>
<dbReference type="GO" id="GO:0005886">
    <property type="term" value="C:plasma membrane"/>
    <property type="evidence" value="ECO:0007669"/>
    <property type="project" value="UniProtKB-SubCell"/>
</dbReference>
<feature type="transmembrane region" description="Helical" evidence="8">
    <location>
        <begin position="73"/>
        <end position="95"/>
    </location>
</feature>
<dbReference type="RefSeq" id="WP_189050167.1">
    <property type="nucleotide sequence ID" value="NZ_BMJQ01000013.1"/>
</dbReference>
<gene>
    <name evidence="10" type="ORF">GCM10011611_45880</name>
</gene>
<dbReference type="InterPro" id="IPR000515">
    <property type="entry name" value="MetI-like"/>
</dbReference>
<organism evidence="10 11">
    <name type="scientific">Aliidongia dinghuensis</name>
    <dbReference type="NCBI Taxonomy" id="1867774"/>
    <lineage>
        <taxon>Bacteria</taxon>
        <taxon>Pseudomonadati</taxon>
        <taxon>Pseudomonadota</taxon>
        <taxon>Alphaproteobacteria</taxon>
        <taxon>Rhodospirillales</taxon>
        <taxon>Dongiaceae</taxon>
        <taxon>Aliidongia</taxon>
    </lineage>
</organism>
<dbReference type="GO" id="GO:0055085">
    <property type="term" value="P:transmembrane transport"/>
    <property type="evidence" value="ECO:0007669"/>
    <property type="project" value="InterPro"/>
</dbReference>
<evidence type="ECO:0000256" key="4">
    <source>
        <dbReference type="ARBA" id="ARBA00022519"/>
    </source>
</evidence>
<feature type="transmembrane region" description="Helical" evidence="8">
    <location>
        <begin position="181"/>
        <end position="203"/>
    </location>
</feature>
<keyword evidence="6 8" id="KW-1133">Transmembrane helix</keyword>
<comment type="subcellular location">
    <subcellularLocation>
        <location evidence="1">Cell inner membrane</location>
        <topology evidence="1">Multi-pass membrane protein</topology>
    </subcellularLocation>
    <subcellularLocation>
        <location evidence="8">Cell membrane</location>
        <topology evidence="8">Multi-pass membrane protein</topology>
    </subcellularLocation>
</comment>
<name>A0A8J2YWZ8_9PROT</name>
<dbReference type="InterPro" id="IPR035906">
    <property type="entry name" value="MetI-like_sf"/>
</dbReference>
<evidence type="ECO:0000313" key="10">
    <source>
        <dbReference type="EMBL" id="GGF34473.1"/>
    </source>
</evidence>
<evidence type="ECO:0000313" key="11">
    <source>
        <dbReference type="Proteomes" id="UP000646365"/>
    </source>
</evidence>
<dbReference type="PROSITE" id="PS50928">
    <property type="entry name" value="ABC_TM1"/>
    <property type="match status" value="1"/>
</dbReference>
<dbReference type="Pfam" id="PF00528">
    <property type="entry name" value="BPD_transp_1"/>
    <property type="match status" value="1"/>
</dbReference>
<evidence type="ECO:0000256" key="7">
    <source>
        <dbReference type="ARBA" id="ARBA00023136"/>
    </source>
</evidence>